<evidence type="ECO:0008006" key="4">
    <source>
        <dbReference type="Google" id="ProtNLM"/>
    </source>
</evidence>
<dbReference type="EMBL" id="BNJG01000002">
    <property type="protein sequence ID" value="GHO56160.1"/>
    <property type="molecule type" value="Genomic_DNA"/>
</dbReference>
<proteinExistence type="predicted"/>
<reference evidence="2 3" key="1">
    <citation type="journal article" date="2021" name="Int. J. Syst. Evol. Microbiol.">
        <title>Reticulibacter mediterranei gen. nov., sp. nov., within the new family Reticulibacteraceae fam. nov., and Ktedonospora formicarum gen. nov., sp. nov., Ktedonobacter robiniae sp. nov., Dictyobacter formicarum sp. nov. and Dictyobacter arantiisoli sp. nov., belonging to the class Ktedonobacteria.</title>
        <authorList>
            <person name="Yabe S."/>
            <person name="Zheng Y."/>
            <person name="Wang C.M."/>
            <person name="Sakai Y."/>
            <person name="Abe K."/>
            <person name="Yokota A."/>
            <person name="Donadio S."/>
            <person name="Cavaletti L."/>
            <person name="Monciardini P."/>
        </authorList>
    </citation>
    <scope>NUCLEOTIDE SEQUENCE [LARGE SCALE GENOMIC DNA]</scope>
    <source>
        <strain evidence="2 3">SOSP1-30</strain>
    </source>
</reference>
<accession>A0ABQ3UU28</accession>
<dbReference type="Proteomes" id="UP000654345">
    <property type="component" value="Unassembled WGS sequence"/>
</dbReference>
<name>A0ABQ3UU28_9CHLR</name>
<organism evidence="2 3">
    <name type="scientific">Ktedonobacter robiniae</name>
    <dbReference type="NCBI Taxonomy" id="2778365"/>
    <lineage>
        <taxon>Bacteria</taxon>
        <taxon>Bacillati</taxon>
        <taxon>Chloroflexota</taxon>
        <taxon>Ktedonobacteria</taxon>
        <taxon>Ktedonobacterales</taxon>
        <taxon>Ktedonobacteraceae</taxon>
        <taxon>Ktedonobacter</taxon>
    </lineage>
</organism>
<evidence type="ECO:0000313" key="3">
    <source>
        <dbReference type="Proteomes" id="UP000654345"/>
    </source>
</evidence>
<evidence type="ECO:0000313" key="2">
    <source>
        <dbReference type="EMBL" id="GHO56160.1"/>
    </source>
</evidence>
<protein>
    <recommendedName>
        <fullName evidence="4">DUF3102 domain-containing protein</fullName>
    </recommendedName>
</protein>
<sequence>MTTMPTPRRQDAQAVDQQIAFDYSLLDEETRHFVYQKTAETQGYLKRTAEDVVRIGLNLRAVKDHLPHGHFMAWAKSELGLSRQSCQNFMRVAERFGERIHRFGAIPISALYELLDAPEDVLRQIEEQQIPLTRLAVRAAKEQARQETVGEHHLTASSEHVPEEDGTVLLRQRITLLEQEQLQLRQEIEHHQQKEREKPVLPAHIQQHIQALEQQVRELSAQRETLSRHLASATAQARESVLERNALSHEQQTRTRWRELTAEFLRDGGMLISNMPSALMLDTFEAEDWARLEQVEHILAQLVQVIGRIHYHTSHTVEAG</sequence>
<dbReference type="Pfam" id="PF11300">
    <property type="entry name" value="DUF3102"/>
    <property type="match status" value="1"/>
</dbReference>
<keyword evidence="1" id="KW-0175">Coiled coil</keyword>
<evidence type="ECO:0000256" key="1">
    <source>
        <dbReference type="SAM" id="Coils"/>
    </source>
</evidence>
<gene>
    <name evidence="2" type="ORF">KSB_46350</name>
</gene>
<keyword evidence="3" id="KW-1185">Reference proteome</keyword>
<dbReference type="InterPro" id="IPR021451">
    <property type="entry name" value="DUF3102"/>
</dbReference>
<feature type="coiled-coil region" evidence="1">
    <location>
        <begin position="174"/>
        <end position="236"/>
    </location>
</feature>
<comment type="caution">
    <text evidence="2">The sequence shown here is derived from an EMBL/GenBank/DDBJ whole genome shotgun (WGS) entry which is preliminary data.</text>
</comment>